<protein>
    <submittedName>
        <fullName evidence="1">Uncharacterized protein</fullName>
    </submittedName>
</protein>
<sequence length="353" mass="39535">MYFPYLHGKQKEVLALRHLAPTLGPEGQVQPIVEPVRQAVTSLRHTLEACEAHRQQVWLVVNPLRQDFEHLPPLQALDWGRNLFTSLPQRQWIHPTLMLGPALTPEVVRRFVHIFGTRPVGVVVGSDAPPLADVMALLARVPVRRVFFKDSAPAPLARAAAGDAGCVWIEERRLPEAQQLRTQERHFFSDRHLGFGANGEVGFSDYTTLPSRPDVPELSSRTVSFRLSYLHRDRPEPGAVWIEHFMGGRFASDERGADARFQHALQSFRKALDRRDSCFGPTEAVRRYLSSMIDRTPPSRALSKQWEVMHHLELMSGVLAGRFPTAFPALVPAALLARSAQAQVEAVVAPQGD</sequence>
<dbReference type="NCBIfam" id="NF033831">
    <property type="entry name" value="sce7725_fam"/>
    <property type="match status" value="1"/>
</dbReference>
<gene>
    <name evidence="1" type="ORF">CDN99_19505</name>
</gene>
<evidence type="ECO:0000313" key="2">
    <source>
        <dbReference type="Proteomes" id="UP000197468"/>
    </source>
</evidence>
<evidence type="ECO:0000313" key="1">
    <source>
        <dbReference type="EMBL" id="OWQ86897.1"/>
    </source>
</evidence>
<dbReference type="InterPro" id="IPR047727">
    <property type="entry name" value="Sce7725-like"/>
</dbReference>
<accession>A0A246J2S0</accession>
<dbReference type="AlphaFoldDB" id="A0A246J2S0"/>
<reference evidence="1 2" key="1">
    <citation type="journal article" date="2008" name="Int. J. Syst. Evol. Microbiol.">
        <title>Description of Roseateles aquatilis sp. nov. and Roseateles terrae sp. nov., in the class Betaproteobacteria, and emended description of the genus Roseateles.</title>
        <authorList>
            <person name="Gomila M."/>
            <person name="Bowien B."/>
            <person name="Falsen E."/>
            <person name="Moore E.R."/>
            <person name="Lalucat J."/>
        </authorList>
    </citation>
    <scope>NUCLEOTIDE SEQUENCE [LARGE SCALE GENOMIC DNA]</scope>
    <source>
        <strain evidence="1 2">CCUG 48205</strain>
    </source>
</reference>
<name>A0A246J2S0_9BURK</name>
<dbReference type="EMBL" id="NIOF01000010">
    <property type="protein sequence ID" value="OWQ86897.1"/>
    <property type="molecule type" value="Genomic_DNA"/>
</dbReference>
<keyword evidence="2" id="KW-1185">Reference proteome</keyword>
<comment type="caution">
    <text evidence="1">The sequence shown here is derived from an EMBL/GenBank/DDBJ whole genome shotgun (WGS) entry which is preliminary data.</text>
</comment>
<dbReference type="RefSeq" id="WP_088386565.1">
    <property type="nucleotide sequence ID" value="NZ_NIOF01000010.1"/>
</dbReference>
<proteinExistence type="predicted"/>
<organism evidence="1 2">
    <name type="scientific">Roseateles aquatilis</name>
    <dbReference type="NCBI Taxonomy" id="431061"/>
    <lineage>
        <taxon>Bacteria</taxon>
        <taxon>Pseudomonadati</taxon>
        <taxon>Pseudomonadota</taxon>
        <taxon>Betaproteobacteria</taxon>
        <taxon>Burkholderiales</taxon>
        <taxon>Sphaerotilaceae</taxon>
        <taxon>Roseateles</taxon>
    </lineage>
</organism>
<dbReference type="OrthoDB" id="8910160at2"/>
<dbReference type="Proteomes" id="UP000197468">
    <property type="component" value="Unassembled WGS sequence"/>
</dbReference>